<evidence type="ECO:0000259" key="8">
    <source>
        <dbReference type="Pfam" id="PF03176"/>
    </source>
</evidence>
<feature type="transmembrane region" description="Helical" evidence="7">
    <location>
        <begin position="936"/>
        <end position="960"/>
    </location>
</feature>
<accession>A0ABP3QTC6</accession>
<feature type="domain" description="Membrane transport protein MMPL" evidence="8">
    <location>
        <begin position="755"/>
        <end position="1045"/>
    </location>
</feature>
<feature type="domain" description="Membrane transport protein MMPL" evidence="8">
    <location>
        <begin position="42"/>
        <end position="365"/>
    </location>
</feature>
<feature type="transmembrane region" description="Helical" evidence="7">
    <location>
        <begin position="311"/>
        <end position="339"/>
    </location>
</feature>
<comment type="subcellular location">
    <subcellularLocation>
        <location evidence="1">Cell membrane</location>
        <topology evidence="1">Multi-pass membrane protein</topology>
    </subcellularLocation>
</comment>
<keyword evidence="3" id="KW-1003">Cell membrane</keyword>
<feature type="transmembrane region" description="Helical" evidence="7">
    <location>
        <begin position="906"/>
        <end position="930"/>
    </location>
</feature>
<sequence length="1048" mass="114198">MKHILRYRWLIAGAWVVAVLALFFFSPNLQELVSKKGQITVPEDYPSQEAQALLDKMSPDEGEQITSAVLVFHDDDGLDKSEKGQVKKAIGQLQSNKQNLGISDILAFTEGKEVKEQTVSEDNQTIMIPFSVSLKNQEITESRENIYDAVENIQVEHYLTGEDYIQQDIIKNSQEGLKKTEIITVGLILIILFAVFKSVVAPFIPLLTVGISYIAAQSVVAILADTAGFPLSTFTQIFMVAVMFGIGTDYCILLISRFKEEIAHQESIKDAVLATYKSGGKTIFFAGLAVLIGFSTIGLSTFSLYRSAVAVAVGVAVVLIALATLVPFFLAVLGNKLFWPFDKNVSHKESRIWGAAGNFAWARPVVALIIVAIITVPALLTYDGAKSYNSLEEIGNEYDSVQGFNIIADSFGPGQTMPSSVVVKTDEPIDSVSEYQDIAKVTQELAQMEGVNQVRSATRPAGEIIDDFLVKSQTGQLADGVGQSTEGIKKIQDGLKQAASELNNALPQLEDAESGVNQLMQGTQDANNGLGDISNALSEIQNGIQSGAQGAGEIKSNLQTIKNNLDQSISGSQQLLNGYEQIAKGLSDFGAKSVDAGKLDKMINTLKTAKENITAVRDTAIKSNPELKQNKEFKKSYGAAQQRIQGTIDGIQEMQSKLNKLGGAQKKLQQDVIAPLNNLNGKFEQTIAGQQKLSNGIGELISAIEQLQSGLNKAADGQSQVVNNIPNLQDGLSQIYGGQKDLKTAFSDMQQQLKTLSNGLNDSSNGLKKINNGLKDVQRYLGDFETNKTNNTVVIPKQALENEDFIEGTKPYLSEDKTIVKFDVVLESNPYSTKAMHMVDKIENTFNDNKQGTVFTDSNPKIGGVSSTNNDLQNISDADYTRTAILMIAGIFIILIILLRSLIMPIYLIGSLILTYFTSMAFAELIFVNIFDYAGLSWAIPFFAFVMLMALGIDYSIFLMDRFNEYKNGSIKEALLSAMKNMGTVIISAAVILGGTFGAMLPSGVLSLLQIATVVIFGLFLYAFVMLPLFIPVLVRLFGKANWWPFKK</sequence>
<comment type="caution">
    <text evidence="9">The sequence shown here is derived from an EMBL/GenBank/DDBJ whole genome shotgun (WGS) entry which is preliminary data.</text>
</comment>
<evidence type="ECO:0000256" key="7">
    <source>
        <dbReference type="SAM" id="Phobius"/>
    </source>
</evidence>
<evidence type="ECO:0000256" key="3">
    <source>
        <dbReference type="ARBA" id="ARBA00022475"/>
    </source>
</evidence>
<evidence type="ECO:0000256" key="2">
    <source>
        <dbReference type="ARBA" id="ARBA00010157"/>
    </source>
</evidence>
<keyword evidence="6 7" id="KW-0472">Membrane</keyword>
<feature type="transmembrane region" description="Helical" evidence="7">
    <location>
        <begin position="7"/>
        <end position="25"/>
    </location>
</feature>
<feature type="transmembrane region" description="Helical" evidence="7">
    <location>
        <begin position="981"/>
        <end position="1001"/>
    </location>
</feature>
<dbReference type="PANTHER" id="PTHR33406">
    <property type="entry name" value="MEMBRANE PROTEIN MJ1562-RELATED"/>
    <property type="match status" value="1"/>
</dbReference>
<feature type="transmembrane region" description="Helical" evidence="7">
    <location>
        <begin position="360"/>
        <end position="380"/>
    </location>
</feature>
<gene>
    <name evidence="9" type="ORF">GCM10009001_09810</name>
</gene>
<proteinExistence type="inferred from homology"/>
<name>A0ABP3QTC6_9BACI</name>
<feature type="transmembrane region" description="Helical" evidence="7">
    <location>
        <begin position="1007"/>
        <end position="1038"/>
    </location>
</feature>
<dbReference type="SUPFAM" id="SSF58104">
    <property type="entry name" value="Methyl-accepting chemotaxis protein (MCP) signaling domain"/>
    <property type="match status" value="1"/>
</dbReference>
<dbReference type="InterPro" id="IPR004869">
    <property type="entry name" value="MMPL_dom"/>
</dbReference>
<evidence type="ECO:0000256" key="5">
    <source>
        <dbReference type="ARBA" id="ARBA00022989"/>
    </source>
</evidence>
<dbReference type="PANTHER" id="PTHR33406:SF6">
    <property type="entry name" value="MEMBRANE PROTEIN YDGH-RELATED"/>
    <property type="match status" value="1"/>
</dbReference>
<comment type="similarity">
    <text evidence="2">Belongs to the resistance-nodulation-cell division (RND) (TC 2.A.6) family. MmpL subfamily.</text>
</comment>
<keyword evidence="4 7" id="KW-0812">Transmembrane</keyword>
<organism evidence="9 10">
    <name type="scientific">Virgibacillus siamensis</name>
    <dbReference type="NCBI Taxonomy" id="480071"/>
    <lineage>
        <taxon>Bacteria</taxon>
        <taxon>Bacillati</taxon>
        <taxon>Bacillota</taxon>
        <taxon>Bacilli</taxon>
        <taxon>Bacillales</taxon>
        <taxon>Bacillaceae</taxon>
        <taxon>Virgibacillus</taxon>
    </lineage>
</organism>
<dbReference type="Proteomes" id="UP001500866">
    <property type="component" value="Unassembled WGS sequence"/>
</dbReference>
<dbReference type="InterPro" id="IPR050545">
    <property type="entry name" value="Mycobact_MmpL"/>
</dbReference>
<feature type="transmembrane region" description="Helical" evidence="7">
    <location>
        <begin position="236"/>
        <end position="255"/>
    </location>
</feature>
<evidence type="ECO:0000313" key="10">
    <source>
        <dbReference type="Proteomes" id="UP001500866"/>
    </source>
</evidence>
<protein>
    <submittedName>
        <fullName evidence="9">MMPL family transporter</fullName>
    </submittedName>
</protein>
<keyword evidence="5 7" id="KW-1133">Transmembrane helix</keyword>
<keyword evidence="10" id="KW-1185">Reference proteome</keyword>
<reference evidence="10" key="1">
    <citation type="journal article" date="2019" name="Int. J. Syst. Evol. Microbiol.">
        <title>The Global Catalogue of Microorganisms (GCM) 10K type strain sequencing project: providing services to taxonomists for standard genome sequencing and annotation.</title>
        <authorList>
            <consortium name="The Broad Institute Genomics Platform"/>
            <consortium name="The Broad Institute Genome Sequencing Center for Infectious Disease"/>
            <person name="Wu L."/>
            <person name="Ma J."/>
        </authorList>
    </citation>
    <scope>NUCLEOTIDE SEQUENCE [LARGE SCALE GENOMIC DNA]</scope>
    <source>
        <strain evidence="10">JCM 15395</strain>
    </source>
</reference>
<dbReference type="Gene3D" id="1.20.1640.10">
    <property type="entry name" value="Multidrug efflux transporter AcrB transmembrane domain"/>
    <property type="match status" value="2"/>
</dbReference>
<dbReference type="SUPFAM" id="SSF82866">
    <property type="entry name" value="Multidrug efflux transporter AcrB transmembrane domain"/>
    <property type="match status" value="2"/>
</dbReference>
<dbReference type="RefSeq" id="WP_343810819.1">
    <property type="nucleotide sequence ID" value="NZ_BAAADS010000006.1"/>
</dbReference>
<evidence type="ECO:0000256" key="4">
    <source>
        <dbReference type="ARBA" id="ARBA00022692"/>
    </source>
</evidence>
<dbReference type="Gene3D" id="1.10.287.950">
    <property type="entry name" value="Methyl-accepting chemotaxis protein"/>
    <property type="match status" value="2"/>
</dbReference>
<feature type="transmembrane region" description="Helical" evidence="7">
    <location>
        <begin position="880"/>
        <end position="899"/>
    </location>
</feature>
<evidence type="ECO:0000256" key="1">
    <source>
        <dbReference type="ARBA" id="ARBA00004651"/>
    </source>
</evidence>
<evidence type="ECO:0000313" key="9">
    <source>
        <dbReference type="EMBL" id="GAA0595723.1"/>
    </source>
</evidence>
<dbReference type="EMBL" id="BAAADS010000006">
    <property type="protein sequence ID" value="GAA0595723.1"/>
    <property type="molecule type" value="Genomic_DNA"/>
</dbReference>
<feature type="transmembrane region" description="Helical" evidence="7">
    <location>
        <begin position="283"/>
        <end position="305"/>
    </location>
</feature>
<dbReference type="Pfam" id="PF03176">
    <property type="entry name" value="MMPL"/>
    <property type="match status" value="2"/>
</dbReference>
<feature type="transmembrane region" description="Helical" evidence="7">
    <location>
        <begin position="180"/>
        <end position="196"/>
    </location>
</feature>
<evidence type="ECO:0000256" key="6">
    <source>
        <dbReference type="ARBA" id="ARBA00023136"/>
    </source>
</evidence>